<evidence type="ECO:0000313" key="5">
    <source>
        <dbReference type="Proteomes" id="UP001054889"/>
    </source>
</evidence>
<reference evidence="4" key="1">
    <citation type="journal article" date="2018" name="DNA Res.">
        <title>Multiple hybrid de novo genome assembly of finger millet, an orphan allotetraploid crop.</title>
        <authorList>
            <person name="Hatakeyama M."/>
            <person name="Aluri S."/>
            <person name="Balachadran M.T."/>
            <person name="Sivarajan S.R."/>
            <person name="Patrignani A."/>
            <person name="Gruter S."/>
            <person name="Poveda L."/>
            <person name="Shimizu-Inatsugi R."/>
            <person name="Baeten J."/>
            <person name="Francoijs K.J."/>
            <person name="Nataraja K.N."/>
            <person name="Reddy Y.A.N."/>
            <person name="Phadnis S."/>
            <person name="Ravikumar R.L."/>
            <person name="Schlapbach R."/>
            <person name="Sreeman S.M."/>
            <person name="Shimizu K.K."/>
        </authorList>
    </citation>
    <scope>NUCLEOTIDE SEQUENCE</scope>
</reference>
<dbReference type="InterPro" id="IPR000210">
    <property type="entry name" value="BTB/POZ_dom"/>
</dbReference>
<dbReference type="InterPro" id="IPR011333">
    <property type="entry name" value="SKP1/BTB/POZ_sf"/>
</dbReference>
<sequence length="185" mass="20085">MSTELGRGSPVSSDDAAERQSEAGKKESIAGDSEGKGDGSSVGSNRTPARSLRCSRQGRGGGAAAGRWGSRGGDGERLDGRREQRMGVARERENGQGGVYWPWNLYDTRSVTLLEDKEGADITFSVGREKFPAHKVVLFMRSPVLKGQLLGPMRDKGTDIVTVDDMQPEVFRALLHFIYTTHCPT</sequence>
<evidence type="ECO:0000259" key="3">
    <source>
        <dbReference type="PROSITE" id="PS50097"/>
    </source>
</evidence>
<comment type="pathway">
    <text evidence="1">Protein modification; protein ubiquitination.</text>
</comment>
<gene>
    <name evidence="4" type="primary">ga27625</name>
    <name evidence="4" type="ORF">PR202_ga27625</name>
</gene>
<keyword evidence="5" id="KW-1185">Reference proteome</keyword>
<evidence type="ECO:0000313" key="4">
    <source>
        <dbReference type="EMBL" id="GJN09604.1"/>
    </source>
</evidence>
<reference evidence="4" key="2">
    <citation type="submission" date="2021-12" db="EMBL/GenBank/DDBJ databases">
        <title>Resequencing data analysis of finger millet.</title>
        <authorList>
            <person name="Hatakeyama M."/>
            <person name="Aluri S."/>
            <person name="Balachadran M.T."/>
            <person name="Sivarajan S.R."/>
            <person name="Poveda L."/>
            <person name="Shimizu-Inatsugi R."/>
            <person name="Schlapbach R."/>
            <person name="Sreeman S.M."/>
            <person name="Shimizu K.K."/>
        </authorList>
    </citation>
    <scope>NUCLEOTIDE SEQUENCE</scope>
</reference>
<dbReference type="Pfam" id="PF00651">
    <property type="entry name" value="BTB"/>
    <property type="match status" value="1"/>
</dbReference>
<feature type="compositionally biased region" description="Basic and acidic residues" evidence="2">
    <location>
        <begin position="73"/>
        <end position="91"/>
    </location>
</feature>
<dbReference type="PANTHER" id="PTHR26379">
    <property type="entry name" value="BTB/POZ AND MATH DOMAIN-CONTAINING PROTEIN 1"/>
    <property type="match status" value="1"/>
</dbReference>
<feature type="compositionally biased region" description="Gly residues" evidence="2">
    <location>
        <begin position="58"/>
        <end position="72"/>
    </location>
</feature>
<evidence type="ECO:0000256" key="2">
    <source>
        <dbReference type="SAM" id="MobiDB-lite"/>
    </source>
</evidence>
<dbReference type="Gene3D" id="3.30.710.10">
    <property type="entry name" value="Potassium Channel Kv1.1, Chain A"/>
    <property type="match status" value="1"/>
</dbReference>
<dbReference type="InterPro" id="IPR045005">
    <property type="entry name" value="BPM1-6"/>
</dbReference>
<proteinExistence type="predicted"/>
<dbReference type="AlphaFoldDB" id="A0AAV5DH01"/>
<dbReference type="EMBL" id="BQKI01000016">
    <property type="protein sequence ID" value="GJN09604.1"/>
    <property type="molecule type" value="Genomic_DNA"/>
</dbReference>
<organism evidence="4 5">
    <name type="scientific">Eleusine coracana subsp. coracana</name>
    <dbReference type="NCBI Taxonomy" id="191504"/>
    <lineage>
        <taxon>Eukaryota</taxon>
        <taxon>Viridiplantae</taxon>
        <taxon>Streptophyta</taxon>
        <taxon>Embryophyta</taxon>
        <taxon>Tracheophyta</taxon>
        <taxon>Spermatophyta</taxon>
        <taxon>Magnoliopsida</taxon>
        <taxon>Liliopsida</taxon>
        <taxon>Poales</taxon>
        <taxon>Poaceae</taxon>
        <taxon>PACMAD clade</taxon>
        <taxon>Chloridoideae</taxon>
        <taxon>Cynodonteae</taxon>
        <taxon>Eleusininae</taxon>
        <taxon>Eleusine</taxon>
    </lineage>
</organism>
<dbReference type="PANTHER" id="PTHR26379:SF187">
    <property type="entry name" value="OS07G0655300 PROTEIN"/>
    <property type="match status" value="1"/>
</dbReference>
<dbReference type="Proteomes" id="UP001054889">
    <property type="component" value="Unassembled WGS sequence"/>
</dbReference>
<feature type="region of interest" description="Disordered" evidence="2">
    <location>
        <begin position="1"/>
        <end position="91"/>
    </location>
</feature>
<protein>
    <recommendedName>
        <fullName evidence="3">BTB domain-containing protein</fullName>
    </recommendedName>
</protein>
<feature type="compositionally biased region" description="Basic and acidic residues" evidence="2">
    <location>
        <begin position="16"/>
        <end position="37"/>
    </location>
</feature>
<dbReference type="PROSITE" id="PS50097">
    <property type="entry name" value="BTB"/>
    <property type="match status" value="1"/>
</dbReference>
<comment type="caution">
    <text evidence="4">The sequence shown here is derived from an EMBL/GenBank/DDBJ whole genome shotgun (WGS) entry which is preliminary data.</text>
</comment>
<dbReference type="SUPFAM" id="SSF54695">
    <property type="entry name" value="POZ domain"/>
    <property type="match status" value="1"/>
</dbReference>
<feature type="domain" description="BTB" evidence="3">
    <location>
        <begin position="120"/>
        <end position="185"/>
    </location>
</feature>
<evidence type="ECO:0000256" key="1">
    <source>
        <dbReference type="ARBA" id="ARBA00004906"/>
    </source>
</evidence>
<dbReference type="GO" id="GO:0016567">
    <property type="term" value="P:protein ubiquitination"/>
    <property type="evidence" value="ECO:0007669"/>
    <property type="project" value="InterPro"/>
</dbReference>
<accession>A0AAV5DH01</accession>
<name>A0AAV5DH01_ELECO</name>